<name>A0A9Q3HNV6_9BASI</name>
<dbReference type="Proteomes" id="UP000765509">
    <property type="component" value="Unassembled WGS sequence"/>
</dbReference>
<keyword evidence="2" id="KW-1185">Reference proteome</keyword>
<evidence type="ECO:0000313" key="2">
    <source>
        <dbReference type="Proteomes" id="UP000765509"/>
    </source>
</evidence>
<protein>
    <submittedName>
        <fullName evidence="1">Uncharacterized protein</fullName>
    </submittedName>
</protein>
<comment type="caution">
    <text evidence="1">The sequence shown here is derived from an EMBL/GenBank/DDBJ whole genome shotgun (WGS) entry which is preliminary data.</text>
</comment>
<gene>
    <name evidence="1" type="ORF">O181_051943</name>
</gene>
<dbReference type="EMBL" id="AVOT02022675">
    <property type="protein sequence ID" value="MBW0512228.1"/>
    <property type="molecule type" value="Genomic_DNA"/>
</dbReference>
<reference evidence="1" key="1">
    <citation type="submission" date="2021-03" db="EMBL/GenBank/DDBJ databases">
        <title>Draft genome sequence of rust myrtle Austropuccinia psidii MF-1, a brazilian biotype.</title>
        <authorList>
            <person name="Quecine M.C."/>
            <person name="Pachon D.M.R."/>
            <person name="Bonatelli M.L."/>
            <person name="Correr F.H."/>
            <person name="Franceschini L.M."/>
            <person name="Leite T.F."/>
            <person name="Margarido G.R.A."/>
            <person name="Almeida C.A."/>
            <person name="Ferrarezi J.A."/>
            <person name="Labate C.A."/>
        </authorList>
    </citation>
    <scope>NUCLEOTIDE SEQUENCE</scope>
    <source>
        <strain evidence="1">MF-1</strain>
    </source>
</reference>
<dbReference type="AlphaFoldDB" id="A0A9Q3HNV6"/>
<evidence type="ECO:0000313" key="1">
    <source>
        <dbReference type="EMBL" id="MBW0512228.1"/>
    </source>
</evidence>
<accession>A0A9Q3HNV6</accession>
<sequence length="166" mass="19142">MNETFDYEKHKWDKSNNVPDFKLGDLNLGSNFNFNHIKEPKKLINSYSGCFFIVSLHGTNPVQKDLSVELENKHPKLPVSLIKPYQQADKEFSLLKGPTPLTVSLIEHNEDQKINKVIKKGDSGVKIKENILSDIQIQYMKLNGWQNQIYLNKIKSCKDLDMKEGH</sequence>
<proteinExistence type="predicted"/>
<organism evidence="1 2">
    <name type="scientific">Austropuccinia psidii MF-1</name>
    <dbReference type="NCBI Taxonomy" id="1389203"/>
    <lineage>
        <taxon>Eukaryota</taxon>
        <taxon>Fungi</taxon>
        <taxon>Dikarya</taxon>
        <taxon>Basidiomycota</taxon>
        <taxon>Pucciniomycotina</taxon>
        <taxon>Pucciniomycetes</taxon>
        <taxon>Pucciniales</taxon>
        <taxon>Sphaerophragmiaceae</taxon>
        <taxon>Austropuccinia</taxon>
    </lineage>
</organism>